<evidence type="ECO:0000256" key="1">
    <source>
        <dbReference type="ARBA" id="ARBA00004651"/>
    </source>
</evidence>
<dbReference type="GO" id="GO:0005886">
    <property type="term" value="C:plasma membrane"/>
    <property type="evidence" value="ECO:0007669"/>
    <property type="project" value="UniProtKB-SubCell"/>
</dbReference>
<feature type="transmembrane region" description="Helical" evidence="7">
    <location>
        <begin position="129"/>
        <end position="152"/>
    </location>
</feature>
<protein>
    <submittedName>
        <fullName evidence="9">General secretion pathway protein GspF</fullName>
    </submittedName>
</protein>
<feature type="transmembrane region" description="Helical" evidence="7">
    <location>
        <begin position="164"/>
        <end position="184"/>
    </location>
</feature>
<sequence>MKATRAQLYFRLATLIETGIAIPKAFKIVAENSKDKGFLLAADALQQDGDLQKALITTKAFSSLEIALSITGEKSGTLPDIWRYLSEYHEKRARRIRQWISKLYYPAFMVHAGIVVGSAPMLISTGMNAFLTTVMISLLSLYSTILVPIIIFHIARSYSESRRYVDYALVNIPFISKVLIYMHTSYAFTIIHGMYYSGINIKSAFNQAQHSISFVPLQEALGRIKDKISAGQLLADAMQNETIFPRAVYEAILVGEEAGKLDTTLKKMCEFTNEMSSDLLDWMIRIVTGIVVGLVMLWIVVQIFASFGGYVSAIGR</sequence>
<evidence type="ECO:0000313" key="10">
    <source>
        <dbReference type="Proteomes" id="UP000326354"/>
    </source>
</evidence>
<evidence type="ECO:0000259" key="8">
    <source>
        <dbReference type="Pfam" id="PF00482"/>
    </source>
</evidence>
<evidence type="ECO:0000256" key="6">
    <source>
        <dbReference type="ARBA" id="ARBA00023136"/>
    </source>
</evidence>
<dbReference type="OrthoDB" id="9805682at2"/>
<feature type="domain" description="Type II secretion system protein GspF" evidence="8">
    <location>
        <begin position="195"/>
        <end position="303"/>
    </location>
</feature>
<evidence type="ECO:0000256" key="3">
    <source>
        <dbReference type="ARBA" id="ARBA00022475"/>
    </source>
</evidence>
<dbReference type="Proteomes" id="UP000326354">
    <property type="component" value="Chromosome"/>
</dbReference>
<reference evidence="9 10" key="1">
    <citation type="submission" date="2019-08" db="EMBL/GenBank/DDBJ databases">
        <title>Complete genome sequence of Candidatus Uab amorphum.</title>
        <authorList>
            <person name="Shiratori T."/>
            <person name="Suzuki S."/>
            <person name="Kakizawa Y."/>
            <person name="Ishida K."/>
        </authorList>
    </citation>
    <scope>NUCLEOTIDE SEQUENCE [LARGE SCALE GENOMIC DNA]</scope>
    <source>
        <strain evidence="9 10">SRT547</strain>
    </source>
</reference>
<evidence type="ECO:0000313" key="9">
    <source>
        <dbReference type="EMBL" id="BBM84702.1"/>
    </source>
</evidence>
<evidence type="ECO:0000256" key="2">
    <source>
        <dbReference type="ARBA" id="ARBA00005745"/>
    </source>
</evidence>
<keyword evidence="5 7" id="KW-1133">Transmembrane helix</keyword>
<dbReference type="KEGG" id="uam:UABAM_03063"/>
<proteinExistence type="inferred from homology"/>
<keyword evidence="10" id="KW-1185">Reference proteome</keyword>
<evidence type="ECO:0000256" key="4">
    <source>
        <dbReference type="ARBA" id="ARBA00022692"/>
    </source>
</evidence>
<name>A0A5S9F4Y2_UABAM</name>
<dbReference type="InterPro" id="IPR042094">
    <property type="entry name" value="T2SS_GspF_sf"/>
</dbReference>
<keyword evidence="3" id="KW-1003">Cell membrane</keyword>
<feature type="domain" description="Type II secretion system protein GspF" evidence="8">
    <location>
        <begin position="11"/>
        <end position="123"/>
    </location>
</feature>
<gene>
    <name evidence="9" type="ORF">UABAM_03063</name>
</gene>
<comment type="subcellular location">
    <subcellularLocation>
        <location evidence="1">Cell membrane</location>
        <topology evidence="1">Multi-pass membrane protein</topology>
    </subcellularLocation>
</comment>
<dbReference type="RefSeq" id="WP_151968837.1">
    <property type="nucleotide sequence ID" value="NZ_AP019860.1"/>
</dbReference>
<dbReference type="Pfam" id="PF00482">
    <property type="entry name" value="T2SSF"/>
    <property type="match status" value="2"/>
</dbReference>
<dbReference type="EMBL" id="AP019860">
    <property type="protein sequence ID" value="BBM84702.1"/>
    <property type="molecule type" value="Genomic_DNA"/>
</dbReference>
<dbReference type="PANTHER" id="PTHR30012">
    <property type="entry name" value="GENERAL SECRETION PATHWAY PROTEIN"/>
    <property type="match status" value="1"/>
</dbReference>
<dbReference type="InterPro" id="IPR003004">
    <property type="entry name" value="GspF/PilC"/>
</dbReference>
<dbReference type="InterPro" id="IPR018076">
    <property type="entry name" value="T2SS_GspF_dom"/>
</dbReference>
<accession>A0A5S9F4Y2</accession>
<comment type="similarity">
    <text evidence="2">Belongs to the GSP F family.</text>
</comment>
<feature type="transmembrane region" description="Helical" evidence="7">
    <location>
        <begin position="103"/>
        <end position="123"/>
    </location>
</feature>
<evidence type="ECO:0000256" key="5">
    <source>
        <dbReference type="ARBA" id="ARBA00022989"/>
    </source>
</evidence>
<organism evidence="9 10">
    <name type="scientific">Uabimicrobium amorphum</name>
    <dbReference type="NCBI Taxonomy" id="2596890"/>
    <lineage>
        <taxon>Bacteria</taxon>
        <taxon>Pseudomonadati</taxon>
        <taxon>Planctomycetota</taxon>
        <taxon>Candidatus Uabimicrobiia</taxon>
        <taxon>Candidatus Uabimicrobiales</taxon>
        <taxon>Candidatus Uabimicrobiaceae</taxon>
        <taxon>Candidatus Uabimicrobium</taxon>
    </lineage>
</organism>
<evidence type="ECO:0000256" key="7">
    <source>
        <dbReference type="SAM" id="Phobius"/>
    </source>
</evidence>
<keyword evidence="6 7" id="KW-0472">Membrane</keyword>
<keyword evidence="4 7" id="KW-0812">Transmembrane</keyword>
<dbReference type="PANTHER" id="PTHR30012:SF0">
    <property type="entry name" value="TYPE II SECRETION SYSTEM PROTEIN F-RELATED"/>
    <property type="match status" value="1"/>
</dbReference>
<dbReference type="Gene3D" id="1.20.81.30">
    <property type="entry name" value="Type II secretion system (T2SS), domain F"/>
    <property type="match status" value="2"/>
</dbReference>
<dbReference type="AlphaFoldDB" id="A0A5S9F4Y2"/>
<feature type="transmembrane region" description="Helical" evidence="7">
    <location>
        <begin position="282"/>
        <end position="311"/>
    </location>
</feature>